<feature type="compositionally biased region" description="Polar residues" evidence="1">
    <location>
        <begin position="1"/>
        <end position="10"/>
    </location>
</feature>
<dbReference type="Proteomes" id="UP000239425">
    <property type="component" value="Unassembled WGS sequence"/>
</dbReference>
<name>A0A2S5R8R3_9PROT</name>
<sequence>MTSKGKNFSDGSGEERKDSVSVKSSLRTKPRSQDNVSYHGSASDSKTEPEKKSAQSPTLSQKISEEKDTVKSQSLAGKAYGLVNAVENTFFSPVAALPLAFGKVGLGIAKKAVEKAARYAEPYVPQAVKNFSTNVQSRYFHADGAVKKDAEQLFNSTIEILTGVFAKASTYERLAQDSMVFQVLTMKTAFDVLKQTTTAIIPFLKVLKYTYELSEHAATNLISDTGRSLLKIFSKDKVFLNLFEDPQKYQEIIKGYTFDQYFKRAVRSVVLLCLTYHLAATYGGPASGAFPSSFNELVTILGQFYNTITAPISTIMASTNKPAALYEAVLSGSRGTLGAFKDGFLELETALHNAVESMKESFWGKKEQEVLDDVKAVDKTSVEAVKPEDINDAKNDLKETQTTKAEKSSEKESNAEKEKNTTKETLQEAQESLEKNPSSENETMNPKQKVQDKKSQETQAKQENLDKTKEVLKQNIEQVKQKAEESKNKIQDEQKKEKDRSKTVEKSSQEIKNGKKAIEEKGNNLKLPIMNTQNMTSAEIIKGVRNYTSKYLHQTKDGVKFFESMEKAFPGVTGTQLQKIIKNYLQEQSEVAKAISKIDFLEPYKWSYPPLNPIKVLEERFSSSIDPHNLIKDGIINNAKKVLSEIETYYTDPTSRLPSAANKRNIRFDYLIEYANSMIQKMKERGYETGDLVSKMREVTNMAEVIKKS</sequence>
<dbReference type="EMBL" id="PHHC01000082">
    <property type="protein sequence ID" value="PPE03721.1"/>
    <property type="molecule type" value="Genomic_DNA"/>
</dbReference>
<feature type="compositionally biased region" description="Basic and acidic residues" evidence="1">
    <location>
        <begin position="386"/>
        <end position="426"/>
    </location>
</feature>
<feature type="compositionally biased region" description="Polar residues" evidence="1">
    <location>
        <begin position="427"/>
        <end position="448"/>
    </location>
</feature>
<feature type="compositionally biased region" description="Basic and acidic residues" evidence="1">
    <location>
        <begin position="479"/>
        <end position="519"/>
    </location>
</feature>
<protein>
    <submittedName>
        <fullName evidence="2">Chromosome partition protein Smc</fullName>
    </submittedName>
</protein>
<dbReference type="AlphaFoldDB" id="A0A2S5R8R3"/>
<evidence type="ECO:0000256" key="1">
    <source>
        <dbReference type="SAM" id="MobiDB-lite"/>
    </source>
</evidence>
<organism evidence="2 3">
    <name type="scientific">Holospora curviuscula</name>
    <dbReference type="NCBI Taxonomy" id="1082868"/>
    <lineage>
        <taxon>Bacteria</taxon>
        <taxon>Pseudomonadati</taxon>
        <taxon>Pseudomonadota</taxon>
        <taxon>Alphaproteobacteria</taxon>
        <taxon>Holosporales</taxon>
        <taxon>Holosporaceae</taxon>
        <taxon>Holospora</taxon>
    </lineage>
</organism>
<feature type="region of interest" description="Disordered" evidence="1">
    <location>
        <begin position="386"/>
        <end position="519"/>
    </location>
</feature>
<proteinExistence type="predicted"/>
<evidence type="ECO:0000313" key="3">
    <source>
        <dbReference type="Proteomes" id="UP000239425"/>
    </source>
</evidence>
<feature type="compositionally biased region" description="Polar residues" evidence="1">
    <location>
        <begin position="21"/>
        <end position="44"/>
    </location>
</feature>
<keyword evidence="3" id="KW-1185">Reference proteome</keyword>
<evidence type="ECO:0000313" key="2">
    <source>
        <dbReference type="EMBL" id="PPE03721.1"/>
    </source>
</evidence>
<reference evidence="2 3" key="1">
    <citation type="submission" date="2017-11" db="EMBL/GenBank/DDBJ databases">
        <title>Comparative genomic analysis of Holospora spp., intranuclear symbionts of paramecia.</title>
        <authorList>
            <person name="Garushyants S.K."/>
            <person name="Beliavskaya A."/>
            <person name="Malko D.B."/>
            <person name="Logacheva M.D."/>
            <person name="Rautian M.S."/>
            <person name="Gelfand M.S."/>
        </authorList>
    </citation>
    <scope>NUCLEOTIDE SEQUENCE [LARGE SCALE GENOMIC DNA]</scope>
    <source>
        <strain evidence="3">02AZ16</strain>
    </source>
</reference>
<comment type="caution">
    <text evidence="2">The sequence shown here is derived from an EMBL/GenBank/DDBJ whole genome shotgun (WGS) entry which is preliminary data.</text>
</comment>
<feature type="compositionally biased region" description="Basic and acidic residues" evidence="1">
    <location>
        <begin position="463"/>
        <end position="472"/>
    </location>
</feature>
<feature type="region of interest" description="Disordered" evidence="1">
    <location>
        <begin position="1"/>
        <end position="70"/>
    </location>
</feature>
<accession>A0A2S5R8R3</accession>
<gene>
    <name evidence="2" type="ORF">HCUR_00736</name>
</gene>